<protein>
    <submittedName>
        <fullName evidence="2">HD domain-containing protein</fullName>
    </submittedName>
</protein>
<dbReference type="InterPro" id="IPR052020">
    <property type="entry name" value="Cyclic_di-GMP/3'3'-cGAMP_PDE"/>
</dbReference>
<evidence type="ECO:0000313" key="3">
    <source>
        <dbReference type="Proteomes" id="UP000483432"/>
    </source>
</evidence>
<evidence type="ECO:0000259" key="1">
    <source>
        <dbReference type="PROSITE" id="PS51832"/>
    </source>
</evidence>
<dbReference type="EMBL" id="JAAFGW010000179">
    <property type="protein sequence ID" value="NDP48913.1"/>
    <property type="molecule type" value="Genomic_DNA"/>
</dbReference>
<dbReference type="SUPFAM" id="SSF109604">
    <property type="entry name" value="HD-domain/PDEase-like"/>
    <property type="match status" value="1"/>
</dbReference>
<reference evidence="2 3" key="1">
    <citation type="submission" date="2019-09" db="EMBL/GenBank/DDBJ databases">
        <title>H2 Metabolism Revealed by Metagenomic Analysis in Subglacial Sediment of East Antarctica.</title>
        <authorList>
            <person name="Yang Z."/>
            <person name="Zhang Y."/>
            <person name="Lv Y."/>
            <person name="Yan W."/>
            <person name="Xiao X."/>
            <person name="Sun B."/>
            <person name="Ma H."/>
        </authorList>
    </citation>
    <scope>NUCLEOTIDE SEQUENCE [LARGE SCALE GENOMIC DNA]</scope>
    <source>
        <strain evidence="2">Bin2_2</strain>
    </source>
</reference>
<comment type="caution">
    <text evidence="2">The sequence shown here is derived from an EMBL/GenBank/DDBJ whole genome shotgun (WGS) entry which is preliminary data.</text>
</comment>
<sequence>MTTPFLFGHEDRLGSLDQNVSLEAKVHTIHTALLERFGFIQHIAAAVYDPATDTLKTFLQIGGGKTPFQHFTAKLSEAPSLTEIIKVGRPRVVNDLVIFSEGPHEHSKRIAAKGYRASYTMPMYQNGHLFGFLFFNSYESDCFVEEVLGQIDPFGHLIALTIINDLTTLHTLLASVKTARDLTHARDGETGSHLDRMSRFARVIAQSVAEHFELTDEYIEKIFIFSPLHDIGKIAIPDRVLLKPGKLNPEEWALMQTHPIRGREIIDQMLTHFELGTMQGCDILRNIALFHHESVDGTGYPDGRTGEDIPIEARIVAVADIFDALTSRRPYKPAWSNDDAFDLLRKLAGKKLDAYCVDALIESRDEIEEIQQQFQENVVG</sequence>
<dbReference type="GO" id="GO:0008081">
    <property type="term" value="F:phosphoric diester hydrolase activity"/>
    <property type="evidence" value="ECO:0007669"/>
    <property type="project" value="UniProtKB-ARBA"/>
</dbReference>
<dbReference type="SUPFAM" id="SSF55781">
    <property type="entry name" value="GAF domain-like"/>
    <property type="match status" value="1"/>
</dbReference>
<name>A0A7C9P919_9PROT</name>
<evidence type="ECO:0000313" key="2">
    <source>
        <dbReference type="EMBL" id="NDP48913.1"/>
    </source>
</evidence>
<organism evidence="2 3">
    <name type="scientific">Sulfuriferula multivorans</name>
    <dbReference type="NCBI Taxonomy" id="1559896"/>
    <lineage>
        <taxon>Bacteria</taxon>
        <taxon>Pseudomonadati</taxon>
        <taxon>Pseudomonadota</taxon>
        <taxon>Betaproteobacteria</taxon>
        <taxon>Nitrosomonadales</taxon>
        <taxon>Sulfuricellaceae</taxon>
        <taxon>Sulfuriferula</taxon>
    </lineage>
</organism>
<dbReference type="InterPro" id="IPR003607">
    <property type="entry name" value="HD/PDEase_dom"/>
</dbReference>
<dbReference type="Gene3D" id="3.30.450.40">
    <property type="match status" value="1"/>
</dbReference>
<dbReference type="InterPro" id="IPR037522">
    <property type="entry name" value="HD_GYP_dom"/>
</dbReference>
<feature type="domain" description="HD-GYP" evidence="1">
    <location>
        <begin position="168"/>
        <end position="376"/>
    </location>
</feature>
<dbReference type="InterPro" id="IPR029016">
    <property type="entry name" value="GAF-like_dom_sf"/>
</dbReference>
<dbReference type="Gene3D" id="1.10.3210.10">
    <property type="entry name" value="Hypothetical protein af1432"/>
    <property type="match status" value="1"/>
</dbReference>
<dbReference type="CDD" id="cd00077">
    <property type="entry name" value="HDc"/>
    <property type="match status" value="1"/>
</dbReference>
<dbReference type="PANTHER" id="PTHR45228:SF1">
    <property type="entry name" value="CYCLIC DI-GMP PHOSPHODIESTERASE TM_0186"/>
    <property type="match status" value="1"/>
</dbReference>
<accession>A0A7C9P919</accession>
<proteinExistence type="predicted"/>
<dbReference type="Proteomes" id="UP000483432">
    <property type="component" value="Unassembled WGS sequence"/>
</dbReference>
<gene>
    <name evidence="2" type="ORF">GZ085_11120</name>
</gene>
<dbReference type="PROSITE" id="PS51832">
    <property type="entry name" value="HD_GYP"/>
    <property type="match status" value="1"/>
</dbReference>
<dbReference type="PANTHER" id="PTHR45228">
    <property type="entry name" value="CYCLIC DI-GMP PHOSPHODIESTERASE TM_0186-RELATED"/>
    <property type="match status" value="1"/>
</dbReference>
<dbReference type="SMART" id="SM00471">
    <property type="entry name" value="HDc"/>
    <property type="match status" value="1"/>
</dbReference>
<dbReference type="AlphaFoldDB" id="A0A7C9P919"/>
<dbReference type="Pfam" id="PF13487">
    <property type="entry name" value="HD_5"/>
    <property type="match status" value="1"/>
</dbReference>